<evidence type="ECO:0000313" key="8">
    <source>
        <dbReference type="EMBL" id="MBW6438742.1"/>
    </source>
</evidence>
<keyword evidence="3 6" id="KW-1133">Transmembrane helix</keyword>
<sequence length="445" mass="45060">MTPRRAAASIGGPGPLEGNHLFSSYRRLFAVPGAAAFTFAALPARMAISMFGVSVVIMVASLRDSYALAGSVSAAGLAVTALLAPWIARWVDRYGQSRVAVPTALFSASGAAALVICAGAGAPAWTLFAANIVAAANPNVGAMVRARWVALHRDRPDLLHTANALEQTIDELCFMTGPVIAALLCTAVAPQAGLTVTIVLFVTGSLALAAQRRTEPAVHGVRERGRSPLRQRGVPEIVVTFLFTGAVFGSVEVVTVAYAESLGHPSAAGVILGLFAGGSAVAGLAFGTLKVRGVAAARFLMCVAAMAVLIQPVLLAGNLWALAMVLFVAGLATAPTMITSMTLVHELVPSARINEGMTLTVTGLLIGVSAGASIGGWTVETAGARGGYVTPAVAAGLALVAALIGFGPAVLRSRRTPVAVADPGAAVADGAREGAEASARRDAAE</sequence>
<feature type="compositionally biased region" description="Basic and acidic residues" evidence="5">
    <location>
        <begin position="430"/>
        <end position="445"/>
    </location>
</feature>
<proteinExistence type="predicted"/>
<dbReference type="InterPro" id="IPR036259">
    <property type="entry name" value="MFS_trans_sf"/>
</dbReference>
<reference evidence="8 9" key="1">
    <citation type="journal article" date="2013" name="Antonie Van Leeuwenhoek">
        <title>Actinoplanes hulinensis sp. nov., a novel actinomycete isolated from soybean root (Glycine max (L.) Merr).</title>
        <authorList>
            <person name="Shen Y."/>
            <person name="Liu C."/>
            <person name="Wang X."/>
            <person name="Zhao J."/>
            <person name="Jia F."/>
            <person name="Zhang Y."/>
            <person name="Wang L."/>
            <person name="Yang D."/>
            <person name="Xiang W."/>
        </authorList>
    </citation>
    <scope>NUCLEOTIDE SEQUENCE [LARGE SCALE GENOMIC DNA]</scope>
    <source>
        <strain evidence="8 9">NEAU-M9</strain>
    </source>
</reference>
<evidence type="ECO:0000256" key="3">
    <source>
        <dbReference type="ARBA" id="ARBA00022989"/>
    </source>
</evidence>
<evidence type="ECO:0000259" key="7">
    <source>
        <dbReference type="PROSITE" id="PS50850"/>
    </source>
</evidence>
<protein>
    <submittedName>
        <fullName evidence="8">MFS transporter</fullName>
    </submittedName>
</protein>
<feature type="transmembrane region" description="Helical" evidence="6">
    <location>
        <begin position="389"/>
        <end position="411"/>
    </location>
</feature>
<dbReference type="PANTHER" id="PTHR23542:SF1">
    <property type="entry name" value="MAJOR FACILITATOR SUPERFAMILY (MFS) PROFILE DOMAIN-CONTAINING PROTEIN"/>
    <property type="match status" value="1"/>
</dbReference>
<gene>
    <name evidence="8" type="ORF">KZ829_33940</name>
</gene>
<dbReference type="PANTHER" id="PTHR23542">
    <property type="match status" value="1"/>
</dbReference>
<feature type="transmembrane region" description="Helical" evidence="6">
    <location>
        <begin position="265"/>
        <end position="289"/>
    </location>
</feature>
<feature type="transmembrane region" description="Helical" evidence="6">
    <location>
        <begin position="99"/>
        <end position="122"/>
    </location>
</feature>
<dbReference type="EMBL" id="JAHXZI010000022">
    <property type="protein sequence ID" value="MBW6438742.1"/>
    <property type="molecule type" value="Genomic_DNA"/>
</dbReference>
<feature type="region of interest" description="Disordered" evidence="5">
    <location>
        <begin position="423"/>
        <end position="445"/>
    </location>
</feature>
<feature type="transmembrane region" description="Helical" evidence="6">
    <location>
        <begin position="320"/>
        <end position="344"/>
    </location>
</feature>
<evidence type="ECO:0000313" key="9">
    <source>
        <dbReference type="Proteomes" id="UP001519863"/>
    </source>
</evidence>
<comment type="subcellular location">
    <subcellularLocation>
        <location evidence="1">Cell membrane</location>
        <topology evidence="1">Multi-pass membrane protein</topology>
    </subcellularLocation>
</comment>
<name>A0ABS7BCV8_9ACTN</name>
<keyword evidence="2 6" id="KW-0812">Transmembrane</keyword>
<evidence type="ECO:0000256" key="5">
    <source>
        <dbReference type="SAM" id="MobiDB-lite"/>
    </source>
</evidence>
<feature type="domain" description="Major facilitator superfamily (MFS) profile" evidence="7">
    <location>
        <begin position="233"/>
        <end position="445"/>
    </location>
</feature>
<evidence type="ECO:0000256" key="4">
    <source>
        <dbReference type="ARBA" id="ARBA00023136"/>
    </source>
</evidence>
<dbReference type="InterPro" id="IPR020846">
    <property type="entry name" value="MFS_dom"/>
</dbReference>
<feature type="transmembrane region" description="Helical" evidence="6">
    <location>
        <begin position="356"/>
        <end position="377"/>
    </location>
</feature>
<keyword evidence="4 6" id="KW-0472">Membrane</keyword>
<evidence type="ECO:0000256" key="6">
    <source>
        <dbReference type="SAM" id="Phobius"/>
    </source>
</evidence>
<dbReference type="Gene3D" id="1.20.1250.20">
    <property type="entry name" value="MFS general substrate transporter like domains"/>
    <property type="match status" value="1"/>
</dbReference>
<keyword evidence="9" id="KW-1185">Reference proteome</keyword>
<feature type="transmembrane region" description="Helical" evidence="6">
    <location>
        <begin position="34"/>
        <end position="60"/>
    </location>
</feature>
<feature type="transmembrane region" description="Helical" evidence="6">
    <location>
        <begin position="296"/>
        <end position="314"/>
    </location>
</feature>
<accession>A0ABS7BCV8</accession>
<dbReference type="Pfam" id="PF07690">
    <property type="entry name" value="MFS_1"/>
    <property type="match status" value="1"/>
</dbReference>
<dbReference type="PROSITE" id="PS50850">
    <property type="entry name" value="MFS"/>
    <property type="match status" value="1"/>
</dbReference>
<dbReference type="Proteomes" id="UP001519863">
    <property type="component" value="Unassembled WGS sequence"/>
</dbReference>
<organism evidence="8 9">
    <name type="scientific">Actinoplanes hulinensis</name>
    <dbReference type="NCBI Taxonomy" id="1144547"/>
    <lineage>
        <taxon>Bacteria</taxon>
        <taxon>Bacillati</taxon>
        <taxon>Actinomycetota</taxon>
        <taxon>Actinomycetes</taxon>
        <taxon>Micromonosporales</taxon>
        <taxon>Micromonosporaceae</taxon>
        <taxon>Actinoplanes</taxon>
    </lineage>
</organism>
<feature type="transmembrane region" description="Helical" evidence="6">
    <location>
        <begin position="66"/>
        <end position="87"/>
    </location>
</feature>
<dbReference type="SUPFAM" id="SSF103473">
    <property type="entry name" value="MFS general substrate transporter"/>
    <property type="match status" value="1"/>
</dbReference>
<feature type="transmembrane region" description="Helical" evidence="6">
    <location>
        <begin position="237"/>
        <end position="259"/>
    </location>
</feature>
<feature type="transmembrane region" description="Helical" evidence="6">
    <location>
        <begin position="179"/>
        <end position="203"/>
    </location>
</feature>
<comment type="caution">
    <text evidence="8">The sequence shown here is derived from an EMBL/GenBank/DDBJ whole genome shotgun (WGS) entry which is preliminary data.</text>
</comment>
<evidence type="ECO:0000256" key="2">
    <source>
        <dbReference type="ARBA" id="ARBA00022692"/>
    </source>
</evidence>
<dbReference type="InterPro" id="IPR011701">
    <property type="entry name" value="MFS"/>
</dbReference>
<evidence type="ECO:0000256" key="1">
    <source>
        <dbReference type="ARBA" id="ARBA00004651"/>
    </source>
</evidence>